<evidence type="ECO:0000259" key="4">
    <source>
        <dbReference type="PROSITE" id="PS50043"/>
    </source>
</evidence>
<protein>
    <submittedName>
        <fullName evidence="5">LuxR family transcriptional regulator</fullName>
    </submittedName>
</protein>
<dbReference type="Proteomes" id="UP000318801">
    <property type="component" value="Unassembled WGS sequence"/>
</dbReference>
<keyword evidence="1" id="KW-0805">Transcription regulation</keyword>
<dbReference type="InterPro" id="IPR005143">
    <property type="entry name" value="TF_LuxR_autoind-bd_dom"/>
</dbReference>
<evidence type="ECO:0000256" key="1">
    <source>
        <dbReference type="ARBA" id="ARBA00023015"/>
    </source>
</evidence>
<dbReference type="InterPro" id="IPR036693">
    <property type="entry name" value="TF_LuxR_autoind-bd_dom_sf"/>
</dbReference>
<dbReference type="InterPro" id="IPR036388">
    <property type="entry name" value="WH-like_DNA-bd_sf"/>
</dbReference>
<dbReference type="SUPFAM" id="SSF46894">
    <property type="entry name" value="C-terminal effector domain of the bipartite response regulators"/>
    <property type="match status" value="1"/>
</dbReference>
<dbReference type="AlphaFoldDB" id="A0A506U5W2"/>
<dbReference type="CDD" id="cd06170">
    <property type="entry name" value="LuxR_C_like"/>
    <property type="match status" value="1"/>
</dbReference>
<dbReference type="PANTHER" id="PTHR44688:SF16">
    <property type="entry name" value="DNA-BINDING TRANSCRIPTIONAL ACTIVATOR DEVR_DOSR"/>
    <property type="match status" value="1"/>
</dbReference>
<feature type="domain" description="HTH luxR-type" evidence="4">
    <location>
        <begin position="245"/>
        <end position="310"/>
    </location>
</feature>
<keyword evidence="6" id="KW-1185">Reference proteome</keyword>
<dbReference type="GO" id="GO:0006355">
    <property type="term" value="P:regulation of DNA-templated transcription"/>
    <property type="evidence" value="ECO:0007669"/>
    <property type="project" value="InterPro"/>
</dbReference>
<evidence type="ECO:0000313" key="6">
    <source>
        <dbReference type="Proteomes" id="UP000318801"/>
    </source>
</evidence>
<name>A0A506U5W2_9HYPH</name>
<evidence type="ECO:0000256" key="2">
    <source>
        <dbReference type="ARBA" id="ARBA00023125"/>
    </source>
</evidence>
<dbReference type="OrthoDB" id="3170288at2"/>
<dbReference type="PANTHER" id="PTHR44688">
    <property type="entry name" value="DNA-BINDING TRANSCRIPTIONAL ACTIVATOR DEVR_DOSR"/>
    <property type="match status" value="1"/>
</dbReference>
<dbReference type="GO" id="GO:0003677">
    <property type="term" value="F:DNA binding"/>
    <property type="evidence" value="ECO:0007669"/>
    <property type="project" value="UniProtKB-KW"/>
</dbReference>
<gene>
    <name evidence="5" type="ORF">FJU08_16805</name>
</gene>
<proteinExistence type="predicted"/>
<keyword evidence="3" id="KW-0804">Transcription</keyword>
<dbReference type="InterPro" id="IPR016032">
    <property type="entry name" value="Sig_transdc_resp-reg_C-effctor"/>
</dbReference>
<evidence type="ECO:0000256" key="3">
    <source>
        <dbReference type="ARBA" id="ARBA00023163"/>
    </source>
</evidence>
<dbReference type="InterPro" id="IPR000792">
    <property type="entry name" value="Tscrpt_reg_LuxR_C"/>
</dbReference>
<dbReference type="SMART" id="SM00421">
    <property type="entry name" value="HTH_LUXR"/>
    <property type="match status" value="1"/>
</dbReference>
<dbReference type="RefSeq" id="WP_141150193.1">
    <property type="nucleotide sequence ID" value="NZ_VHLG01000012.1"/>
</dbReference>
<dbReference type="Gene3D" id="1.10.10.10">
    <property type="entry name" value="Winged helix-like DNA-binding domain superfamily/Winged helix DNA-binding domain"/>
    <property type="match status" value="1"/>
</dbReference>
<sequence length="313" mass="35373">MDSPQLTLPKRGFNLPALLPAGSRYSILVCIPFVHRTFLRCTFQGGVKWGCLLVRLNKGTKRPLSKINSILEFLVIAHEVNRHGDVGAALKKAVNAYNFKHFGLYRIMAFDNAMLPEPIWQVLPPEAFEHYLDKEYYRLDPTMLYLETAETPYSWETAYQAVDSAHPHYSQIKTLRTEAINRGLVSGFCLPVFRREGLVANMWIASDVRIELSPFELTLFSTAAHVAYHCHLKFGPATRSRIPRGSGKKVLLSDREKSILSRLAEGMTSVEIGRAIGISNHTVDWYVNGLQEKLDARNRQNLIASAFRIGLIS</sequence>
<dbReference type="PRINTS" id="PR00038">
    <property type="entry name" value="HTHLUXR"/>
</dbReference>
<dbReference type="Pfam" id="PF03472">
    <property type="entry name" value="Autoind_bind"/>
    <property type="match status" value="1"/>
</dbReference>
<dbReference type="PROSITE" id="PS50043">
    <property type="entry name" value="HTH_LUXR_2"/>
    <property type="match status" value="1"/>
</dbReference>
<dbReference type="EMBL" id="VHLG01000012">
    <property type="protein sequence ID" value="TPW28474.1"/>
    <property type="molecule type" value="Genomic_DNA"/>
</dbReference>
<dbReference type="SUPFAM" id="SSF75516">
    <property type="entry name" value="Pheromone-binding domain of LuxR-like quorum-sensing transcription factors"/>
    <property type="match status" value="1"/>
</dbReference>
<evidence type="ECO:0000313" key="5">
    <source>
        <dbReference type="EMBL" id="TPW28474.1"/>
    </source>
</evidence>
<keyword evidence="2" id="KW-0238">DNA-binding</keyword>
<accession>A0A506U5W2</accession>
<dbReference type="Gene3D" id="3.30.450.80">
    <property type="entry name" value="Transcription factor LuxR-like, autoinducer-binding domain"/>
    <property type="match status" value="1"/>
</dbReference>
<comment type="caution">
    <text evidence="5">The sequence shown here is derived from an EMBL/GenBank/DDBJ whole genome shotgun (WGS) entry which is preliminary data.</text>
</comment>
<dbReference type="Pfam" id="PF00196">
    <property type="entry name" value="GerE"/>
    <property type="match status" value="1"/>
</dbReference>
<organism evidence="5 6">
    <name type="scientific">Martelella alba</name>
    <dbReference type="NCBI Taxonomy" id="2590451"/>
    <lineage>
        <taxon>Bacteria</taxon>
        <taxon>Pseudomonadati</taxon>
        <taxon>Pseudomonadota</taxon>
        <taxon>Alphaproteobacteria</taxon>
        <taxon>Hyphomicrobiales</taxon>
        <taxon>Aurantimonadaceae</taxon>
        <taxon>Martelella</taxon>
    </lineage>
</organism>
<reference evidence="5 6" key="1">
    <citation type="submission" date="2019-06" db="EMBL/GenBank/DDBJ databases">
        <authorList>
            <person name="Li M."/>
        </authorList>
    </citation>
    <scope>NUCLEOTIDE SEQUENCE [LARGE SCALE GENOMIC DNA]</scope>
    <source>
        <strain evidence="5 6">BGMRC2036</strain>
    </source>
</reference>